<keyword evidence="3" id="KW-1185">Reference proteome</keyword>
<feature type="transmembrane region" description="Helical" evidence="1">
    <location>
        <begin position="91"/>
        <end position="112"/>
    </location>
</feature>
<evidence type="ECO:0008006" key="4">
    <source>
        <dbReference type="Google" id="ProtNLM"/>
    </source>
</evidence>
<accession>A0A7X6BDM2</accession>
<name>A0A7X6BDM2_9SPHN</name>
<gene>
    <name evidence="2" type="ORF">GGR89_003085</name>
</gene>
<feature type="transmembrane region" description="Helical" evidence="1">
    <location>
        <begin position="225"/>
        <end position="246"/>
    </location>
</feature>
<feature type="transmembrane region" description="Helical" evidence="1">
    <location>
        <begin position="413"/>
        <end position="432"/>
    </location>
</feature>
<feature type="transmembrane region" description="Helical" evidence="1">
    <location>
        <begin position="124"/>
        <end position="142"/>
    </location>
</feature>
<dbReference type="EMBL" id="JAATJB010000010">
    <property type="protein sequence ID" value="NJB98748.1"/>
    <property type="molecule type" value="Genomic_DNA"/>
</dbReference>
<feature type="transmembrane region" description="Helical" evidence="1">
    <location>
        <begin position="62"/>
        <end position="79"/>
    </location>
</feature>
<keyword evidence="1" id="KW-0812">Transmembrane</keyword>
<dbReference type="RefSeq" id="WP_125972232.1">
    <property type="nucleotide sequence ID" value="NZ_BAAADY010000019.1"/>
</dbReference>
<reference evidence="2 3" key="1">
    <citation type="submission" date="2020-03" db="EMBL/GenBank/DDBJ databases">
        <title>Genomic Encyclopedia of Type Strains, Phase IV (KMG-IV): sequencing the most valuable type-strain genomes for metagenomic binning, comparative biology and taxonomic classification.</title>
        <authorList>
            <person name="Goeker M."/>
        </authorList>
    </citation>
    <scope>NUCLEOTIDE SEQUENCE [LARGE SCALE GENOMIC DNA]</scope>
    <source>
        <strain evidence="2 3">DSM 7225</strain>
    </source>
</reference>
<evidence type="ECO:0000256" key="1">
    <source>
        <dbReference type="SAM" id="Phobius"/>
    </source>
</evidence>
<evidence type="ECO:0000313" key="3">
    <source>
        <dbReference type="Proteomes" id="UP000531251"/>
    </source>
</evidence>
<feature type="transmembrane region" description="Helical" evidence="1">
    <location>
        <begin position="154"/>
        <end position="174"/>
    </location>
</feature>
<feature type="transmembrane region" description="Helical" evidence="1">
    <location>
        <begin position="327"/>
        <end position="346"/>
    </location>
</feature>
<comment type="caution">
    <text evidence="2">The sequence shown here is derived from an EMBL/GenBank/DDBJ whole genome shotgun (WGS) entry which is preliminary data.</text>
</comment>
<feature type="transmembrane region" description="Helical" evidence="1">
    <location>
        <begin position="7"/>
        <end position="27"/>
    </location>
</feature>
<proteinExistence type="predicted"/>
<evidence type="ECO:0000313" key="2">
    <source>
        <dbReference type="EMBL" id="NJB98748.1"/>
    </source>
</evidence>
<keyword evidence="1" id="KW-0472">Membrane</keyword>
<protein>
    <recommendedName>
        <fullName evidence="4">Dolichyl-phosphate-mannose-protein mannosyltransferase</fullName>
    </recommendedName>
</protein>
<organism evidence="2 3">
    <name type="scientific">Sphingomonas trueperi</name>
    <dbReference type="NCBI Taxonomy" id="53317"/>
    <lineage>
        <taxon>Bacteria</taxon>
        <taxon>Pseudomonadati</taxon>
        <taxon>Pseudomonadota</taxon>
        <taxon>Alphaproteobacteria</taxon>
        <taxon>Sphingomonadales</taxon>
        <taxon>Sphingomonadaceae</taxon>
        <taxon>Sphingomonas</taxon>
    </lineage>
</organism>
<dbReference type="AlphaFoldDB" id="A0A7X6BDM2"/>
<sequence length="457" mass="49373">MTAAPRLLRIAGLALVAILGTYAIALIPREVHPLELTFNSMLDHLLRGRFDVYPGTVGREGFTLHGQVMAYWGPLPALLRLPMMVFPGWHMLDFTIGSCLVALAGMIATKLWTLRLIRRELPGLPAWLGRAMAVVLVLAGAQTCFLRFSLYQEVCLWAALWGALFVAAAIHAQLRGLGRGALLVMALVAGLAMLTRVSLGIGLVAAFGGVLLVEAVRRRADLRGWLAAAGLPVLLLALFGLVTAGVNIGRWGNPFTFADYHHYNYNAWYPDRMVRMAEQGLFNLQRVPFGLVYYFAPIWVLRGADGQLLLEATRSKWIDAAELPPSSFLLTDPLLLVLGALAILGWARHASADRARGIAVALGLAIPAGLMLCAVSMNFRYRLDFYPLFEFLAFSGLILAGRGGATIGPRWTGALATVSVLASLLVGAAYLVGRLGPGQLLIGDGIGAYYLQAFGLR</sequence>
<keyword evidence="1" id="KW-1133">Transmembrane helix</keyword>
<dbReference type="Proteomes" id="UP000531251">
    <property type="component" value="Unassembled WGS sequence"/>
</dbReference>
<feature type="transmembrane region" description="Helical" evidence="1">
    <location>
        <begin position="180"/>
        <end position="213"/>
    </location>
</feature>
<feature type="transmembrane region" description="Helical" evidence="1">
    <location>
        <begin position="358"/>
        <end position="379"/>
    </location>
</feature>